<proteinExistence type="predicted"/>
<dbReference type="InterPro" id="IPR050765">
    <property type="entry name" value="Riboflavin_Biosynth_HTPR"/>
</dbReference>
<organism evidence="2 3">
    <name type="scientific">Kocuria oceani</name>
    <dbReference type="NCBI Taxonomy" id="988827"/>
    <lineage>
        <taxon>Bacteria</taxon>
        <taxon>Bacillati</taxon>
        <taxon>Actinomycetota</taxon>
        <taxon>Actinomycetes</taxon>
        <taxon>Micrococcales</taxon>
        <taxon>Micrococcaceae</taxon>
        <taxon>Kocuria</taxon>
    </lineage>
</organism>
<dbReference type="Gene3D" id="3.40.430.10">
    <property type="entry name" value="Dihydrofolate Reductase, subunit A"/>
    <property type="match status" value="1"/>
</dbReference>
<dbReference type="PANTHER" id="PTHR38011">
    <property type="entry name" value="DIHYDROFOLATE REDUCTASE FAMILY PROTEIN (AFU_ORTHOLOGUE AFUA_8G06820)"/>
    <property type="match status" value="1"/>
</dbReference>
<sequence length="193" mass="21479">MRALIITQNTTLDGAVEMLDDWFDPAGEPDPEYLALTHRQDRAADACLLGRRTFEDFRGYWPLQTDDTTGITAYLDQVHKYVVSSTLTDPQWQNSTVLAGDPVEQVRALKTRPGKDIVCTGSITLTHALIEAGLVDEYRLFVHPAVQGRGRRLFPDGHVIPELRLLDARSFGSGVTYAAYRPIPGRPPEEEAS</sequence>
<name>A0ABV9TG46_9MICC</name>
<evidence type="ECO:0000313" key="2">
    <source>
        <dbReference type="EMBL" id="MFC4902943.1"/>
    </source>
</evidence>
<keyword evidence="3" id="KW-1185">Reference proteome</keyword>
<accession>A0ABV9TG46</accession>
<protein>
    <submittedName>
        <fullName evidence="2">Dihydrofolate reductase family protein</fullName>
    </submittedName>
</protein>
<dbReference type="Proteomes" id="UP001595797">
    <property type="component" value="Unassembled WGS sequence"/>
</dbReference>
<gene>
    <name evidence="2" type="ORF">ACFPCS_05105</name>
</gene>
<feature type="domain" description="Bacterial bifunctional deaminase-reductase C-terminal" evidence="1">
    <location>
        <begin position="4"/>
        <end position="176"/>
    </location>
</feature>
<reference evidence="3" key="1">
    <citation type="journal article" date="2019" name="Int. J. Syst. Evol. Microbiol.">
        <title>The Global Catalogue of Microorganisms (GCM) 10K type strain sequencing project: providing services to taxonomists for standard genome sequencing and annotation.</title>
        <authorList>
            <consortium name="The Broad Institute Genomics Platform"/>
            <consortium name="The Broad Institute Genome Sequencing Center for Infectious Disease"/>
            <person name="Wu L."/>
            <person name="Ma J."/>
        </authorList>
    </citation>
    <scope>NUCLEOTIDE SEQUENCE [LARGE SCALE GENOMIC DNA]</scope>
    <source>
        <strain evidence="3">CGMCC 4.6946</strain>
    </source>
</reference>
<dbReference type="EMBL" id="JBHSIW010000007">
    <property type="protein sequence ID" value="MFC4902943.1"/>
    <property type="molecule type" value="Genomic_DNA"/>
</dbReference>
<dbReference type="InterPro" id="IPR002734">
    <property type="entry name" value="RibDG_C"/>
</dbReference>
<dbReference type="SUPFAM" id="SSF53597">
    <property type="entry name" value="Dihydrofolate reductase-like"/>
    <property type="match status" value="1"/>
</dbReference>
<dbReference type="RefSeq" id="WP_277549727.1">
    <property type="nucleotide sequence ID" value="NZ_JARAMH010000001.1"/>
</dbReference>
<evidence type="ECO:0000313" key="3">
    <source>
        <dbReference type="Proteomes" id="UP001595797"/>
    </source>
</evidence>
<dbReference type="InterPro" id="IPR024072">
    <property type="entry name" value="DHFR-like_dom_sf"/>
</dbReference>
<dbReference type="Pfam" id="PF01872">
    <property type="entry name" value="RibD_C"/>
    <property type="match status" value="1"/>
</dbReference>
<comment type="caution">
    <text evidence="2">The sequence shown here is derived from an EMBL/GenBank/DDBJ whole genome shotgun (WGS) entry which is preliminary data.</text>
</comment>
<dbReference type="PANTHER" id="PTHR38011:SF11">
    <property type="entry name" value="2,5-DIAMINO-6-RIBOSYLAMINO-4(3H)-PYRIMIDINONE 5'-PHOSPHATE REDUCTASE"/>
    <property type="match status" value="1"/>
</dbReference>
<evidence type="ECO:0000259" key="1">
    <source>
        <dbReference type="Pfam" id="PF01872"/>
    </source>
</evidence>